<dbReference type="SUPFAM" id="SSF53822">
    <property type="entry name" value="Periplasmic binding protein-like I"/>
    <property type="match status" value="1"/>
</dbReference>
<reference evidence="7 8" key="1">
    <citation type="submission" date="2019-06" db="EMBL/GenBank/DDBJ databases">
        <title>Genomic Encyclopedia of Type Strains, Phase IV (KMG-V): Genome sequencing to study the core and pangenomes of soil and plant-associated prokaryotes.</title>
        <authorList>
            <person name="Whitman W."/>
        </authorList>
    </citation>
    <scope>NUCLEOTIDE SEQUENCE [LARGE SCALE GENOMIC DNA]</scope>
    <source>
        <strain evidence="7 8">BR 510</strain>
    </source>
</reference>
<keyword evidence="8" id="KW-1185">Reference proteome</keyword>
<dbReference type="AlphaFoldDB" id="A0A560E323"/>
<dbReference type="EMBL" id="VITK01000002">
    <property type="protein sequence ID" value="TWB03663.1"/>
    <property type="molecule type" value="Genomic_DNA"/>
</dbReference>
<dbReference type="InterPro" id="IPR051010">
    <property type="entry name" value="BCAA_transport"/>
</dbReference>
<comment type="similarity">
    <text evidence="1">Belongs to the leucine-binding protein family.</text>
</comment>
<feature type="signal peptide" evidence="5">
    <location>
        <begin position="1"/>
        <end position="23"/>
    </location>
</feature>
<dbReference type="Gene3D" id="3.40.50.2300">
    <property type="match status" value="2"/>
</dbReference>
<evidence type="ECO:0000256" key="2">
    <source>
        <dbReference type="ARBA" id="ARBA00022448"/>
    </source>
</evidence>
<keyword evidence="3 5" id="KW-0732">Signal</keyword>
<evidence type="ECO:0000256" key="4">
    <source>
        <dbReference type="ARBA" id="ARBA00022970"/>
    </source>
</evidence>
<comment type="caution">
    <text evidence="7">The sequence shown here is derived from an EMBL/GenBank/DDBJ whole genome shotgun (WGS) entry which is preliminary data.</text>
</comment>
<keyword evidence="4" id="KW-0029">Amino-acid transport</keyword>
<evidence type="ECO:0000259" key="6">
    <source>
        <dbReference type="Pfam" id="PF13458"/>
    </source>
</evidence>
<sequence>MRYNGILAGLLMGAAALVTSASAHDDEELVIGLAMSNTGTFVSVANANEIAVDMAADEINRAGGINGMPIRIVKFDTGGDPKQAVLAVEQFARDKRALAVVGPFSSSEARVAFSAGERLGIVQMSMSSSAPGVAAPFKYAFRNTVDEGLVIEIVLKAMRAKNLIMGKAAIAYATDDAVSKAVGTAVLPEALVKVAVPVSGFVDFPYKAFDMSAQVSRLAQLKPDIVGVGAPPEAMINLAKEMKRQGVDVRLFAGTTVGDPDLPIRFGGAGEGTIIGSPFYSDLNDAVRTFAKSFAKRAEVAKIGRTVPNQTDISSYDIVYLYAEAMKRAGVTGEPSKIAAERTAIRDELRKMKEYPALGGKITFRENGDAIKPIYVLEAKGGRWTLFDQLTAD</sequence>
<dbReference type="PANTHER" id="PTHR30483">
    <property type="entry name" value="LEUCINE-SPECIFIC-BINDING PROTEIN"/>
    <property type="match status" value="1"/>
</dbReference>
<dbReference type="InterPro" id="IPR000709">
    <property type="entry name" value="Leu_Ile_Val-bd"/>
</dbReference>
<feature type="chain" id="PRO_5022200234" evidence="5">
    <location>
        <begin position="24"/>
        <end position="393"/>
    </location>
</feature>
<accession>A0A560E323</accession>
<evidence type="ECO:0000313" key="8">
    <source>
        <dbReference type="Proteomes" id="UP000319949"/>
    </source>
</evidence>
<evidence type="ECO:0000256" key="1">
    <source>
        <dbReference type="ARBA" id="ARBA00010062"/>
    </source>
</evidence>
<dbReference type="Pfam" id="PF13458">
    <property type="entry name" value="Peripla_BP_6"/>
    <property type="match status" value="1"/>
</dbReference>
<dbReference type="InterPro" id="IPR028082">
    <property type="entry name" value="Peripla_BP_I"/>
</dbReference>
<protein>
    <submittedName>
        <fullName evidence="7">Amino acid/amide ABC transporter substrate-binding protein (HAAT family)</fullName>
    </submittedName>
</protein>
<dbReference type="STRING" id="1803665.GCA_001641335_02388"/>
<dbReference type="OrthoDB" id="9791590at2"/>
<dbReference type="PANTHER" id="PTHR30483:SF6">
    <property type="entry name" value="PERIPLASMIC BINDING PROTEIN OF ABC TRANSPORTER FOR NATURAL AMINO ACIDS"/>
    <property type="match status" value="1"/>
</dbReference>
<evidence type="ECO:0000313" key="7">
    <source>
        <dbReference type="EMBL" id="TWB03663.1"/>
    </source>
</evidence>
<feature type="domain" description="Leucine-binding protein" evidence="6">
    <location>
        <begin position="30"/>
        <end position="382"/>
    </location>
</feature>
<dbReference type="InterPro" id="IPR028081">
    <property type="entry name" value="Leu-bd"/>
</dbReference>
<evidence type="ECO:0000256" key="3">
    <source>
        <dbReference type="ARBA" id="ARBA00022729"/>
    </source>
</evidence>
<dbReference type="RefSeq" id="WP_145658401.1">
    <property type="nucleotide sequence ID" value="NZ_VITK01000002.1"/>
</dbReference>
<dbReference type="Proteomes" id="UP000319949">
    <property type="component" value="Unassembled WGS sequence"/>
</dbReference>
<dbReference type="GO" id="GO:0006865">
    <property type="term" value="P:amino acid transport"/>
    <property type="evidence" value="ECO:0007669"/>
    <property type="project" value="UniProtKB-KW"/>
</dbReference>
<proteinExistence type="inferred from homology"/>
<gene>
    <name evidence="7" type="ORF">FBZ96_102136</name>
</gene>
<organism evidence="7 8">
    <name type="scientific">Bradyrhizobium stylosanthis</name>
    <dbReference type="NCBI Taxonomy" id="1803665"/>
    <lineage>
        <taxon>Bacteria</taxon>
        <taxon>Pseudomonadati</taxon>
        <taxon>Pseudomonadota</taxon>
        <taxon>Alphaproteobacteria</taxon>
        <taxon>Hyphomicrobiales</taxon>
        <taxon>Nitrobacteraceae</taxon>
        <taxon>Bradyrhizobium</taxon>
    </lineage>
</organism>
<keyword evidence="2" id="KW-0813">Transport</keyword>
<evidence type="ECO:0000256" key="5">
    <source>
        <dbReference type="SAM" id="SignalP"/>
    </source>
</evidence>
<name>A0A560E323_9BRAD</name>
<dbReference type="PRINTS" id="PR00337">
    <property type="entry name" value="LEUILEVALBP"/>
</dbReference>